<dbReference type="Proteomes" id="UP000515151">
    <property type="component" value="Chromosome 5"/>
</dbReference>
<dbReference type="SUPFAM" id="SSF56112">
    <property type="entry name" value="Protein kinase-like (PK-like)"/>
    <property type="match status" value="1"/>
</dbReference>
<evidence type="ECO:0000256" key="9">
    <source>
        <dbReference type="ARBA" id="ARBA00023157"/>
    </source>
</evidence>
<dbReference type="InterPro" id="IPR000719">
    <property type="entry name" value="Prot_kinase_dom"/>
</dbReference>
<evidence type="ECO:0000256" key="5">
    <source>
        <dbReference type="ARBA" id="ARBA00022741"/>
    </source>
</evidence>
<accession>A0A6P8DHN7</accession>
<feature type="signal peptide" evidence="11">
    <location>
        <begin position="1"/>
        <end position="25"/>
    </location>
</feature>
<evidence type="ECO:0000313" key="14">
    <source>
        <dbReference type="RefSeq" id="XP_031396832.1"/>
    </source>
</evidence>
<evidence type="ECO:0000256" key="10">
    <source>
        <dbReference type="SAM" id="Phobius"/>
    </source>
</evidence>
<comment type="subcellular location">
    <subcellularLocation>
        <location evidence="1">Cell membrane</location>
        <topology evidence="1">Single-pass membrane protein</topology>
    </subcellularLocation>
</comment>
<dbReference type="InterPro" id="IPR059143">
    <property type="entry name" value="NFP_LysM2"/>
</dbReference>
<keyword evidence="3 10" id="KW-0812">Transmembrane</keyword>
<dbReference type="InterPro" id="IPR008271">
    <property type="entry name" value="Ser/Thr_kinase_AS"/>
</dbReference>
<evidence type="ECO:0000256" key="1">
    <source>
        <dbReference type="ARBA" id="ARBA00004162"/>
    </source>
</evidence>
<dbReference type="GO" id="GO:0005524">
    <property type="term" value="F:ATP binding"/>
    <property type="evidence" value="ECO:0007669"/>
    <property type="project" value="UniProtKB-KW"/>
</dbReference>
<dbReference type="Pfam" id="PF23457">
    <property type="entry name" value="LysM2_NFP"/>
    <property type="match status" value="1"/>
</dbReference>
<proteinExistence type="predicted"/>
<protein>
    <submittedName>
        <fullName evidence="14">Serine/threonine receptor-like kinase NFP</fullName>
    </submittedName>
</protein>
<dbReference type="PANTHER" id="PTHR45927">
    <property type="entry name" value="LYSM-DOMAIN RECEPTOR-LIKE KINASE-RELATED"/>
    <property type="match status" value="1"/>
</dbReference>
<keyword evidence="2" id="KW-1003">Cell membrane</keyword>
<name>A0A6P8DHN7_PUNGR</name>
<evidence type="ECO:0000256" key="3">
    <source>
        <dbReference type="ARBA" id="ARBA00022692"/>
    </source>
</evidence>
<dbReference type="FunFam" id="1.10.510.10:FF:000468">
    <property type="entry name" value="PTI1-like tyrosine-protein kinase 3"/>
    <property type="match status" value="1"/>
</dbReference>
<evidence type="ECO:0000256" key="7">
    <source>
        <dbReference type="ARBA" id="ARBA00022989"/>
    </source>
</evidence>
<dbReference type="Gene3D" id="1.10.510.10">
    <property type="entry name" value="Transferase(Phosphotransferase) domain 1"/>
    <property type="match status" value="1"/>
</dbReference>
<evidence type="ECO:0000256" key="11">
    <source>
        <dbReference type="SAM" id="SignalP"/>
    </source>
</evidence>
<dbReference type="GO" id="GO:0045087">
    <property type="term" value="P:innate immune response"/>
    <property type="evidence" value="ECO:0007669"/>
    <property type="project" value="UniProtKB-ARBA"/>
</dbReference>
<keyword evidence="6" id="KW-0067">ATP-binding</keyword>
<keyword evidence="5" id="KW-0547">Nucleotide-binding</keyword>
<evidence type="ECO:0000256" key="2">
    <source>
        <dbReference type="ARBA" id="ARBA00022475"/>
    </source>
</evidence>
<dbReference type="Gene3D" id="3.30.200.20">
    <property type="entry name" value="Phosphorylase Kinase, domain 1"/>
    <property type="match status" value="1"/>
</dbReference>
<feature type="transmembrane region" description="Helical" evidence="10">
    <location>
        <begin position="253"/>
        <end position="276"/>
    </location>
</feature>
<keyword evidence="8 10" id="KW-0472">Membrane</keyword>
<organism evidence="13 14">
    <name type="scientific">Punica granatum</name>
    <name type="common">Pomegranate</name>
    <dbReference type="NCBI Taxonomy" id="22663"/>
    <lineage>
        <taxon>Eukaryota</taxon>
        <taxon>Viridiplantae</taxon>
        <taxon>Streptophyta</taxon>
        <taxon>Embryophyta</taxon>
        <taxon>Tracheophyta</taxon>
        <taxon>Spermatophyta</taxon>
        <taxon>Magnoliopsida</taxon>
        <taxon>eudicotyledons</taxon>
        <taxon>Gunneridae</taxon>
        <taxon>Pentapetalae</taxon>
        <taxon>rosids</taxon>
        <taxon>malvids</taxon>
        <taxon>Myrtales</taxon>
        <taxon>Lythraceae</taxon>
        <taxon>Punica</taxon>
    </lineage>
</organism>
<evidence type="ECO:0000256" key="8">
    <source>
        <dbReference type="ARBA" id="ARBA00023136"/>
    </source>
</evidence>
<dbReference type="InterPro" id="IPR056561">
    <property type="entry name" value="NFP_LYK_LysM1"/>
</dbReference>
<dbReference type="AlphaFoldDB" id="A0A6P8DHN7"/>
<evidence type="ECO:0000256" key="4">
    <source>
        <dbReference type="ARBA" id="ARBA00022729"/>
    </source>
</evidence>
<dbReference type="OrthoDB" id="4062651at2759"/>
<reference evidence="14" key="2">
    <citation type="submission" date="2025-08" db="UniProtKB">
        <authorList>
            <consortium name="RefSeq"/>
        </authorList>
    </citation>
    <scope>IDENTIFICATION</scope>
    <source>
        <tissue evidence="14">Leaf</tissue>
    </source>
</reference>
<dbReference type="PROSITE" id="PS00108">
    <property type="entry name" value="PROTEIN_KINASE_ST"/>
    <property type="match status" value="1"/>
</dbReference>
<dbReference type="Pfam" id="PF00069">
    <property type="entry name" value="Pkinase"/>
    <property type="match status" value="1"/>
</dbReference>
<dbReference type="InterPro" id="IPR059144">
    <property type="entry name" value="NFP_LysM3"/>
</dbReference>
<dbReference type="InterPro" id="IPR052611">
    <property type="entry name" value="Plant_RLK_LysM"/>
</dbReference>
<sequence>MKETLLSLLCLLAFIVLDLPDPARAQPNTTGNTCDVNQTAYPCQTYAFYRAAAPDRLDLASIGDLFEVSRLMIAEPSNISFPNASLVPNQPLFVPLTCSCNPPPANNTYNITSISYANISYTIESGDTFYDVSTRRFENLTTFQSVEAVNPTLVPTNLTIGVDAIFPIFCKCPDANTSSIRPNYLVSYVLQPSDNISTVASLFNVSSQSITDLNGNNPQPFDTIFVPVSQLPNVTQPTTFPAPPSQKTERKGVIIGLSIGVGVLGILLILLIGLWFCCGYRVSEKKDYEGDKEEIRKDKWQQGKGEAEVSLMADVSDCLDKYRVFKMEELREATEGFSPRYLIQGSVYRGVVDGEVFAIKKMTWNASEELKILQKVNHGNLVRLEGFCIDPEDANCYLIYEFVENGSLHSWLHENKGEKLNWKMRLRIGIDVANGLQYIHEHTRPQVVHKDIKSSNILLDSSMRAKIANFGLAKSGCNAITMHIVGTQGYIAPEYLSDGVVSTRMDVFSFGVVLLELISGKEAIDEDGRVMWASAVEKFEGVREDQKLRKVRDWVDKTLVADTISAESVVSVLNVAIGCLNKDPSKRPSMVDIVYALSKSDDVFCDTSEDGLSPQPLSAR</sequence>
<dbReference type="Pfam" id="PF23446">
    <property type="entry name" value="LysM1_NFP_LYK"/>
    <property type="match status" value="1"/>
</dbReference>
<dbReference type="Pfam" id="PF23462">
    <property type="entry name" value="LysM3_NFP"/>
    <property type="match status" value="1"/>
</dbReference>
<dbReference type="PANTHER" id="PTHR45927:SF15">
    <property type="entry name" value="SERINE_THREONINE RECEPTOR-LIKE KINASE NFP"/>
    <property type="match status" value="1"/>
</dbReference>
<keyword evidence="4 11" id="KW-0732">Signal</keyword>
<dbReference type="GeneID" id="116207856"/>
<dbReference type="PROSITE" id="PS50011">
    <property type="entry name" value="PROTEIN_KINASE_DOM"/>
    <property type="match status" value="1"/>
</dbReference>
<keyword evidence="13" id="KW-1185">Reference proteome</keyword>
<gene>
    <name evidence="14" type="primary">LOC116207856</name>
</gene>
<evidence type="ECO:0000259" key="12">
    <source>
        <dbReference type="PROSITE" id="PS50011"/>
    </source>
</evidence>
<feature type="chain" id="PRO_5028478499" evidence="11">
    <location>
        <begin position="26"/>
        <end position="620"/>
    </location>
</feature>
<evidence type="ECO:0000256" key="6">
    <source>
        <dbReference type="ARBA" id="ARBA00022840"/>
    </source>
</evidence>
<dbReference type="RefSeq" id="XP_031396832.1">
    <property type="nucleotide sequence ID" value="XM_031540972.1"/>
</dbReference>
<keyword evidence="9" id="KW-1015">Disulfide bond</keyword>
<dbReference type="SMART" id="SM00220">
    <property type="entry name" value="S_TKc"/>
    <property type="match status" value="1"/>
</dbReference>
<keyword evidence="7 10" id="KW-1133">Transmembrane helix</keyword>
<dbReference type="GO" id="GO:0005886">
    <property type="term" value="C:plasma membrane"/>
    <property type="evidence" value="ECO:0007669"/>
    <property type="project" value="UniProtKB-SubCell"/>
</dbReference>
<dbReference type="InterPro" id="IPR011009">
    <property type="entry name" value="Kinase-like_dom_sf"/>
</dbReference>
<dbReference type="GO" id="GO:0004672">
    <property type="term" value="F:protein kinase activity"/>
    <property type="evidence" value="ECO:0007669"/>
    <property type="project" value="InterPro"/>
</dbReference>
<feature type="domain" description="Protein kinase" evidence="12">
    <location>
        <begin position="327"/>
        <end position="604"/>
    </location>
</feature>
<evidence type="ECO:0000313" key="13">
    <source>
        <dbReference type="Proteomes" id="UP000515151"/>
    </source>
</evidence>
<reference evidence="13" key="1">
    <citation type="journal article" date="2020" name="Plant Biotechnol. J.">
        <title>The pomegranate (Punica granatum L.) draft genome dissects genetic divergence between soft- and hard-seeded cultivars.</title>
        <authorList>
            <person name="Luo X."/>
            <person name="Li H."/>
            <person name="Wu Z."/>
            <person name="Yao W."/>
            <person name="Zhao P."/>
            <person name="Cao D."/>
            <person name="Yu H."/>
            <person name="Li K."/>
            <person name="Poudel K."/>
            <person name="Zhao D."/>
            <person name="Zhang F."/>
            <person name="Xia X."/>
            <person name="Chen L."/>
            <person name="Wang Q."/>
            <person name="Jing D."/>
            <person name="Cao S."/>
        </authorList>
    </citation>
    <scope>NUCLEOTIDE SEQUENCE [LARGE SCALE GENOMIC DNA]</scope>
    <source>
        <strain evidence="13">cv. Tunisia</strain>
    </source>
</reference>